<keyword evidence="1" id="KW-0813">Transport</keyword>
<dbReference type="GO" id="GO:0016887">
    <property type="term" value="F:ATP hydrolysis activity"/>
    <property type="evidence" value="ECO:0007669"/>
    <property type="project" value="InterPro"/>
</dbReference>
<dbReference type="InterPro" id="IPR017871">
    <property type="entry name" value="ABC_transporter-like_CS"/>
</dbReference>
<evidence type="ECO:0000256" key="2">
    <source>
        <dbReference type="ARBA" id="ARBA00022741"/>
    </source>
</evidence>
<evidence type="ECO:0000256" key="3">
    <source>
        <dbReference type="ARBA" id="ARBA00022840"/>
    </source>
</evidence>
<dbReference type="PROSITE" id="PS00211">
    <property type="entry name" value="ABC_TRANSPORTER_1"/>
    <property type="match status" value="1"/>
</dbReference>
<keyword evidence="2" id="KW-0547">Nucleotide-binding</keyword>
<dbReference type="PANTHER" id="PTHR42711">
    <property type="entry name" value="ABC TRANSPORTER ATP-BINDING PROTEIN"/>
    <property type="match status" value="1"/>
</dbReference>
<dbReference type="Gene3D" id="3.40.50.300">
    <property type="entry name" value="P-loop containing nucleotide triphosphate hydrolases"/>
    <property type="match status" value="1"/>
</dbReference>
<reference evidence="5" key="1">
    <citation type="submission" date="2018-06" db="EMBL/GenBank/DDBJ databases">
        <authorList>
            <person name="Zhirakovskaya E."/>
        </authorList>
    </citation>
    <scope>NUCLEOTIDE SEQUENCE</scope>
</reference>
<sequence length="242" mass="27744">MRNSDTAISINKLTKYYKKLRALDNVTFEVKRGDFFAFLGPNGAGKTTTINSLTGLSNFHSGEINIFGYSVKKEYLQSRRLIGLCAQEFNFDPFLTIHQILVYQAGYFGITPQQAKKRADELLERFQLTEKRNVKHRILSGGMKKRLLLARALIHDPEILILDEPTAGCDLELKFLIWDYLTQLNKEGKTIFLTTHYMEEAERLCKTIGIINHGHIVRIGEKKKILQDKSLETVFMEVTGLE</sequence>
<dbReference type="SMART" id="SM00382">
    <property type="entry name" value="AAA"/>
    <property type="match status" value="1"/>
</dbReference>
<dbReference type="InterPro" id="IPR003593">
    <property type="entry name" value="AAA+_ATPase"/>
</dbReference>
<dbReference type="PANTHER" id="PTHR42711:SF15">
    <property type="entry name" value="ABC-TYPE MULTIDRUG TRANSPORT SYSTEM, ATPASE COMPONENT"/>
    <property type="match status" value="1"/>
</dbReference>
<evidence type="ECO:0000259" key="4">
    <source>
        <dbReference type="PROSITE" id="PS50893"/>
    </source>
</evidence>
<accession>A0A3B1CXZ7</accession>
<evidence type="ECO:0000256" key="1">
    <source>
        <dbReference type="ARBA" id="ARBA00022448"/>
    </source>
</evidence>
<feature type="domain" description="ABC transporter" evidence="4">
    <location>
        <begin position="8"/>
        <end position="238"/>
    </location>
</feature>
<organism evidence="5">
    <name type="scientific">hydrothermal vent metagenome</name>
    <dbReference type="NCBI Taxonomy" id="652676"/>
    <lineage>
        <taxon>unclassified sequences</taxon>
        <taxon>metagenomes</taxon>
        <taxon>ecological metagenomes</taxon>
    </lineage>
</organism>
<gene>
    <name evidence="5" type="ORF">MNBD_UNCLBAC01-2157</name>
</gene>
<dbReference type="InterPro" id="IPR027417">
    <property type="entry name" value="P-loop_NTPase"/>
</dbReference>
<dbReference type="InterPro" id="IPR003439">
    <property type="entry name" value="ABC_transporter-like_ATP-bd"/>
</dbReference>
<dbReference type="GO" id="GO:0005524">
    <property type="term" value="F:ATP binding"/>
    <property type="evidence" value="ECO:0007669"/>
    <property type="project" value="UniProtKB-KW"/>
</dbReference>
<keyword evidence="3 5" id="KW-0067">ATP-binding</keyword>
<evidence type="ECO:0000313" key="5">
    <source>
        <dbReference type="EMBL" id="VAX35546.1"/>
    </source>
</evidence>
<dbReference type="EMBL" id="UOGJ01000064">
    <property type="protein sequence ID" value="VAX35546.1"/>
    <property type="molecule type" value="Genomic_DNA"/>
</dbReference>
<dbReference type="InterPro" id="IPR050763">
    <property type="entry name" value="ABC_transporter_ATP-binding"/>
</dbReference>
<dbReference type="Pfam" id="PF00005">
    <property type="entry name" value="ABC_tran"/>
    <property type="match status" value="1"/>
</dbReference>
<dbReference type="AlphaFoldDB" id="A0A3B1CXZ7"/>
<protein>
    <submittedName>
        <fullName evidence="5">Efflux ABC transporter, ATP-binding protein</fullName>
    </submittedName>
</protein>
<dbReference type="PROSITE" id="PS50893">
    <property type="entry name" value="ABC_TRANSPORTER_2"/>
    <property type="match status" value="1"/>
</dbReference>
<name>A0A3B1CXZ7_9ZZZZ</name>
<dbReference type="SUPFAM" id="SSF52540">
    <property type="entry name" value="P-loop containing nucleoside triphosphate hydrolases"/>
    <property type="match status" value="1"/>
</dbReference>
<proteinExistence type="predicted"/>